<dbReference type="WBParaSite" id="TREG1_129920.1">
    <property type="protein sequence ID" value="TREG1_129920.1"/>
    <property type="gene ID" value="TREG1_129920"/>
</dbReference>
<dbReference type="GO" id="GO:0007010">
    <property type="term" value="P:cytoskeleton organization"/>
    <property type="evidence" value="ECO:0007669"/>
    <property type="project" value="TreeGrafter"/>
</dbReference>
<feature type="coiled-coil region" evidence="2">
    <location>
        <begin position="1203"/>
        <end position="1232"/>
    </location>
</feature>
<accession>A0AA85J3A9</accession>
<dbReference type="PANTHER" id="PTHR16266:SF17">
    <property type="entry name" value="BRWD3"/>
    <property type="match status" value="1"/>
</dbReference>
<feature type="region of interest" description="Disordered" evidence="3">
    <location>
        <begin position="1241"/>
        <end position="1267"/>
    </location>
</feature>
<keyword evidence="1" id="KW-0853">WD repeat</keyword>
<feature type="region of interest" description="Disordered" evidence="3">
    <location>
        <begin position="992"/>
        <end position="1012"/>
    </location>
</feature>
<dbReference type="InterPro" id="IPR001680">
    <property type="entry name" value="WD40_rpt"/>
</dbReference>
<feature type="repeat" description="WD" evidence="1">
    <location>
        <begin position="185"/>
        <end position="226"/>
    </location>
</feature>
<feature type="compositionally biased region" description="Polar residues" evidence="3">
    <location>
        <begin position="1070"/>
        <end position="1082"/>
    </location>
</feature>
<name>A0AA85J3A9_TRIRE</name>
<dbReference type="GO" id="GO:0005634">
    <property type="term" value="C:nucleus"/>
    <property type="evidence" value="ECO:0007669"/>
    <property type="project" value="TreeGrafter"/>
</dbReference>
<feature type="compositionally biased region" description="Basic and acidic residues" evidence="3">
    <location>
        <begin position="1241"/>
        <end position="1252"/>
    </location>
</feature>
<dbReference type="InterPro" id="IPR036322">
    <property type="entry name" value="WD40_repeat_dom_sf"/>
</dbReference>
<dbReference type="InterPro" id="IPR015943">
    <property type="entry name" value="WD40/YVTN_repeat-like_dom_sf"/>
</dbReference>
<protein>
    <recommendedName>
        <fullName evidence="4">BRWD/PHIP N-terminal domain-containing protein</fullName>
    </recommendedName>
</protein>
<evidence type="ECO:0000256" key="1">
    <source>
        <dbReference type="PROSITE-ProRule" id="PRU00221"/>
    </source>
</evidence>
<feature type="compositionally biased region" description="Acidic residues" evidence="3">
    <location>
        <begin position="1083"/>
        <end position="1099"/>
    </location>
</feature>
<dbReference type="PROSITE" id="PS50294">
    <property type="entry name" value="WD_REPEATS_REGION"/>
    <property type="match status" value="2"/>
</dbReference>
<evidence type="ECO:0000256" key="2">
    <source>
        <dbReference type="SAM" id="Coils"/>
    </source>
</evidence>
<reference evidence="6" key="2">
    <citation type="submission" date="2023-11" db="UniProtKB">
        <authorList>
            <consortium name="WormBaseParasite"/>
        </authorList>
    </citation>
    <scope>IDENTIFICATION</scope>
</reference>
<dbReference type="Pfam" id="PF25437">
    <property type="entry name" value="BRWD1_N"/>
    <property type="match status" value="1"/>
</dbReference>
<dbReference type="SMART" id="SM00320">
    <property type="entry name" value="WD40"/>
    <property type="match status" value="5"/>
</dbReference>
<dbReference type="GO" id="GO:0006357">
    <property type="term" value="P:regulation of transcription by RNA polymerase II"/>
    <property type="evidence" value="ECO:0007669"/>
    <property type="project" value="TreeGrafter"/>
</dbReference>
<evidence type="ECO:0000256" key="3">
    <source>
        <dbReference type="SAM" id="MobiDB-lite"/>
    </source>
</evidence>
<keyword evidence="5" id="KW-1185">Reference proteome</keyword>
<dbReference type="InterPro" id="IPR057452">
    <property type="entry name" value="BRWD/PHIP_N"/>
</dbReference>
<feature type="region of interest" description="Disordered" evidence="3">
    <location>
        <begin position="1070"/>
        <end position="1100"/>
    </location>
</feature>
<feature type="region of interest" description="Disordered" evidence="3">
    <location>
        <begin position="743"/>
        <end position="802"/>
    </location>
</feature>
<feature type="region of interest" description="Disordered" evidence="3">
    <location>
        <begin position="568"/>
        <end position="644"/>
    </location>
</feature>
<evidence type="ECO:0000313" key="6">
    <source>
        <dbReference type="WBParaSite" id="TREG1_129920.1"/>
    </source>
</evidence>
<feature type="compositionally biased region" description="Low complexity" evidence="3">
    <location>
        <begin position="766"/>
        <end position="794"/>
    </location>
</feature>
<sequence length="1814" mass="203394">MDLKAEVFFLIVKLLENEGCSSAAELIKKFIDEKKLLPERINTAGLLFHNTYDNYDSLHSLSSPSLLVEYYELLMKLVHDGKSCSSHAKTLMGIQSRMKRSFRAKGTEFSIGLSEYNKSKKLLLNHLHRCSKLQFHILAHRTAIYCLEFDKRGKYVFTGSDDYTIKIWSIKGSRSASACTLRHTLRGHVAEIIELAISADNHLLASIDSNCCLVVWCLQTGQPVVSVRGSRNNRVLSGLGFLTVPKVVLSKDDVLSDSSERKHPSGMLIVSSFGGFLHIIPYIHTVYCNYHYHHYHSADEFGSATNSSENRWICCNVELLPAIRFTTASEGTPNVFWPSIACIDISPGGLLVAAGCSDQNIRLYQFTNPLKPEPAGILAAHEESVNSVAFSHCGLKLATGSSVGASCCLWKLQAGQWRSMKLQFGKRVKCRPCLLVWSIHDQYLISSMKNGSVYIYFGHSGQLVTVIDGHEGAIHAVSPSPFDENILATGGVDGRFQLWNISNLRRYEQHKKQYDEESHLFAETTTTGGLASSIEQPLLFHHRFPPSELDVTQGLVWRFNDPTDDQPIWPRGIPNPFIRRNTREQSGLMVVDQTTNTTSENITGTGSTSYTSNHSSSLRTLTESRSSTSGTRGGGGGGATNSNTKLQRITACRVLPTAEGVGFLVVTKSGVMSLFSPSEESTSYTSQSNNVESSTPFVDEQFLHWELDTAEWREVVPQMSTTHNNSDSNLLRIYENTLHVLGSPPAPQTITPVSNTRVNSSRRRLQNNSINSNNNNNNNNGIDSNNNNNSNNRILDPSDGNISNVRYTPPPCVLYEIIHAPSGVPFHRLPPGYLTNFRGFPYPSRRQKQIPGRSHLVEPLDLLPSVTLDEETDEDIVVDDIQFCSNIPPDYCPLPQLSNNEPVHGKTYLWCSPWLTNQTPLIESFEGEELNLKIAEQNRKYEEERNFFCAGGEPVVSFGDDFTASKNSTEQIIIMQPEGNCFHRSQISSSQKLLSPTSSKTSQPKINNTPNSCDILKHEISDDEKQLADENVSNVTTTIITNISSDQIDGKDSGCTLRVSTRSSTLLQVNPSQPSVCLTTPTDDQDDAEGQDDSSEESEWSAHIDVDIGWWRRQRRRRTRRQVAMMNGADISASNDADQINSNDLDSLEIELDQDDTNMEMILYDDIGDASLSSGYTETNQSGSNMEGNVRRSLRQQRRLLLKRRLLREAKKAEARAKKAEIERRCSSARRSRRFLRLSNDDSSRIDEDSTSRDTCMPESSSRQFGKSAEVTETVKNEALLSRRERLKRRLVRSVDYAVMTGSRLPLSRIPLDCYLSPNCEGEEEGVNENNFILPYTNIIRWHGPYFDWLSTLAPAASPYLPQAGDRVVYLYRGHQDYLSKAWECGSLPLMESLAKEGNNRSSPQQQQQSPWIVWPGIPQFLCCTVVKITYHIVRIAGSQSHSSRPNTRYKKTRKNSYTTKCLRQSQQLVNLKDLNSTCNDEDHKFPLSSASSSSSTSSSSSSGKSECPVASTSFTNTCTHSPLPSSSAYDSGDSFVRLITLHLEIEQEQPYKNLKCYNNNNNSSGDGYYSHNCKEHQPTTIYVTYHDVDGILEFIFLRRIFDAALKRKWKPGDLFICPVGDSWWRGYVIKSLMMNTTDTLISQPSTSKMTIDPSVLYASTTSYLVRWLDENEPSLSNNNTIIDNMNNLQHGNDGIMTSLEKLPENYDQLNAWDMYKWYPESSEMMNGGTLTPPTTTSKEDSTTSLEYTLSGGLLNGYVYISHEQLCLLYGTSKYWNVTNQSDGDYLSEMKRIVDCIAQISPMKQLNNGDIRIY</sequence>
<keyword evidence="2" id="KW-0175">Coiled coil</keyword>
<feature type="repeat" description="WD" evidence="1">
    <location>
        <begin position="467"/>
        <end position="509"/>
    </location>
</feature>
<feature type="repeat" description="WD" evidence="1">
    <location>
        <begin position="137"/>
        <end position="178"/>
    </location>
</feature>
<dbReference type="Pfam" id="PF00400">
    <property type="entry name" value="WD40"/>
    <property type="match status" value="4"/>
</dbReference>
<dbReference type="PANTHER" id="PTHR16266">
    <property type="entry name" value="WD REPEAT DOMAIN 9"/>
    <property type="match status" value="1"/>
</dbReference>
<feature type="compositionally biased region" description="Low complexity" evidence="3">
    <location>
        <begin position="594"/>
        <end position="630"/>
    </location>
</feature>
<dbReference type="PROSITE" id="PS50082">
    <property type="entry name" value="WD_REPEATS_2"/>
    <property type="match status" value="3"/>
</dbReference>
<dbReference type="SUPFAM" id="SSF50978">
    <property type="entry name" value="WD40 repeat-like"/>
    <property type="match status" value="1"/>
</dbReference>
<dbReference type="GO" id="GO:0008360">
    <property type="term" value="P:regulation of cell shape"/>
    <property type="evidence" value="ECO:0007669"/>
    <property type="project" value="TreeGrafter"/>
</dbReference>
<proteinExistence type="predicted"/>
<dbReference type="InterPro" id="IPR052060">
    <property type="entry name" value="Bromo_WD_repeat"/>
</dbReference>
<dbReference type="Proteomes" id="UP000050795">
    <property type="component" value="Unassembled WGS sequence"/>
</dbReference>
<feature type="compositionally biased region" description="Low complexity" evidence="3">
    <location>
        <begin position="992"/>
        <end position="1004"/>
    </location>
</feature>
<organism evidence="5 6">
    <name type="scientific">Trichobilharzia regenti</name>
    <name type="common">Nasal bird schistosome</name>
    <dbReference type="NCBI Taxonomy" id="157069"/>
    <lineage>
        <taxon>Eukaryota</taxon>
        <taxon>Metazoa</taxon>
        <taxon>Spiralia</taxon>
        <taxon>Lophotrochozoa</taxon>
        <taxon>Platyhelminthes</taxon>
        <taxon>Trematoda</taxon>
        <taxon>Digenea</taxon>
        <taxon>Strigeidida</taxon>
        <taxon>Schistosomatoidea</taxon>
        <taxon>Schistosomatidae</taxon>
        <taxon>Trichobilharzia</taxon>
    </lineage>
</organism>
<reference evidence="5" key="1">
    <citation type="submission" date="2022-06" db="EMBL/GenBank/DDBJ databases">
        <authorList>
            <person name="Berger JAMES D."/>
            <person name="Berger JAMES D."/>
        </authorList>
    </citation>
    <scope>NUCLEOTIDE SEQUENCE [LARGE SCALE GENOMIC DNA]</scope>
</reference>
<dbReference type="Gene3D" id="2.130.10.10">
    <property type="entry name" value="YVTN repeat-like/Quinoprotein amine dehydrogenase"/>
    <property type="match status" value="2"/>
</dbReference>
<evidence type="ECO:0000313" key="5">
    <source>
        <dbReference type="Proteomes" id="UP000050795"/>
    </source>
</evidence>
<evidence type="ECO:0000259" key="4">
    <source>
        <dbReference type="Pfam" id="PF25437"/>
    </source>
</evidence>
<feature type="domain" description="BRWD/PHIP N-terminal" evidence="4">
    <location>
        <begin position="4"/>
        <end position="76"/>
    </location>
</feature>
<feature type="region of interest" description="Disordered" evidence="3">
    <location>
        <begin position="1486"/>
        <end position="1505"/>
    </location>
</feature>
<feature type="compositionally biased region" description="Low complexity" evidence="3">
    <location>
        <begin position="1489"/>
        <end position="1505"/>
    </location>
</feature>